<proteinExistence type="predicted"/>
<reference evidence="1 2" key="1">
    <citation type="submission" date="2022-01" db="EMBL/GenBank/DDBJ databases">
        <title>Mariniradius saccharolyticus sp. nov., isolated from sediment of a river.</title>
        <authorList>
            <person name="Liu H."/>
        </authorList>
    </citation>
    <scope>NUCLEOTIDE SEQUENCE [LARGE SCALE GENOMIC DNA]</scope>
    <source>
        <strain evidence="1 2">RY-2</strain>
    </source>
</reference>
<organism evidence="1 2">
    <name type="scientific">Mariniradius sediminis</name>
    <dbReference type="NCBI Taxonomy" id="2909237"/>
    <lineage>
        <taxon>Bacteria</taxon>
        <taxon>Pseudomonadati</taxon>
        <taxon>Bacteroidota</taxon>
        <taxon>Cytophagia</taxon>
        <taxon>Cytophagales</taxon>
        <taxon>Cyclobacteriaceae</taxon>
        <taxon>Mariniradius</taxon>
    </lineage>
</organism>
<accession>A0ABS9BSX1</accession>
<evidence type="ECO:0000313" key="1">
    <source>
        <dbReference type="EMBL" id="MCF1751142.1"/>
    </source>
</evidence>
<name>A0ABS9BSX1_9BACT</name>
<evidence type="ECO:0008006" key="3">
    <source>
        <dbReference type="Google" id="ProtNLM"/>
    </source>
</evidence>
<comment type="caution">
    <text evidence="1">The sequence shown here is derived from an EMBL/GenBank/DDBJ whole genome shotgun (WGS) entry which is preliminary data.</text>
</comment>
<dbReference type="EMBL" id="JAKEVZ010000005">
    <property type="protein sequence ID" value="MCF1751142.1"/>
    <property type="molecule type" value="Genomic_DNA"/>
</dbReference>
<dbReference type="RefSeq" id="WP_234861174.1">
    <property type="nucleotide sequence ID" value="NZ_JAKEVZ010000005.1"/>
</dbReference>
<keyword evidence="2" id="KW-1185">Reference proteome</keyword>
<protein>
    <recommendedName>
        <fullName evidence="3">Outer membrane protein beta-barrel domain-containing protein</fullName>
    </recommendedName>
</protein>
<dbReference type="Proteomes" id="UP001201449">
    <property type="component" value="Unassembled WGS sequence"/>
</dbReference>
<sequence length="277" mass="31627">MNRLLKNLLAAGCLLGGTTLGFSQNKAEHSGAELTVSYLRGTQKLHDLQASPMMYFTDYNGINLDYKRMKGRNRWEFGLEAKTGSMIAPALGTREFQFGEGGEGFLLIPTQYFGEIRAGYQRGLIQNEKQETYLGVNLRNQIHYADGLAMNTWAMNLLGLGVRYTHLLRLGTKHQILGDFQLPIFAFVARMPFSNVVSQPETSQFKSFMSGSTFTSVHQFQQPEIRIAYRYHLARRSSLELGYSYEWLHYSKPQTIKKSNHELGLSWVYYFQFSPAN</sequence>
<gene>
    <name evidence="1" type="ORF">L0U89_08670</name>
</gene>
<evidence type="ECO:0000313" key="2">
    <source>
        <dbReference type="Proteomes" id="UP001201449"/>
    </source>
</evidence>